<dbReference type="KEGG" id="hsc:HVS_00800"/>
<keyword evidence="2" id="KW-1185">Reference proteome</keyword>
<proteinExistence type="predicted"/>
<organism evidence="1 2">
    <name type="scientific">Acetivibrio saccincola</name>
    <dbReference type="NCBI Taxonomy" id="1677857"/>
    <lineage>
        <taxon>Bacteria</taxon>
        <taxon>Bacillati</taxon>
        <taxon>Bacillota</taxon>
        <taxon>Clostridia</taxon>
        <taxon>Eubacteriales</taxon>
        <taxon>Oscillospiraceae</taxon>
        <taxon>Acetivibrio</taxon>
    </lineage>
</organism>
<dbReference type="Proteomes" id="UP000233534">
    <property type="component" value="Chromosome"/>
</dbReference>
<gene>
    <name evidence="1" type="ORF">HVS_00800</name>
</gene>
<accession>A0A2K9E3V2</accession>
<evidence type="ECO:0000313" key="1">
    <source>
        <dbReference type="EMBL" id="AUG56136.1"/>
    </source>
</evidence>
<name>A0A2K9E3V2_9FIRM</name>
<dbReference type="AlphaFoldDB" id="A0A2K9E3V2"/>
<protein>
    <submittedName>
        <fullName evidence="1">Uncharacterized protein</fullName>
    </submittedName>
</protein>
<dbReference type="EMBL" id="CP025197">
    <property type="protein sequence ID" value="AUG56136.1"/>
    <property type="molecule type" value="Genomic_DNA"/>
</dbReference>
<dbReference type="RefSeq" id="WP_101298573.1">
    <property type="nucleotide sequence ID" value="NZ_CP025197.1"/>
</dbReference>
<sequence length="111" mass="13849">MYFNKQYFQLFGEKEFDTYEREQIVAIKDEIERESENYILNVNETEFINYITNKYVLKEPQFDYDNIFVSTYQKDIEGKYWPRRYNVYDDKFYSVDVVNFQIKLDNIFKLF</sequence>
<evidence type="ECO:0000313" key="2">
    <source>
        <dbReference type="Proteomes" id="UP000233534"/>
    </source>
</evidence>
<reference evidence="1 2" key="1">
    <citation type="submission" date="2017-12" db="EMBL/GenBank/DDBJ databases">
        <title>Complete genome sequence of Herbivorax saccincola GGR1, a novel Cellulosome-producing hydrolytic bacterium in a thermophilic biogas plant, established by Illumina and Nanopore MinION sequencing.</title>
        <authorList>
            <person name="Pechtl A."/>
            <person name="Ruckert C."/>
            <person name="Koeck D.E."/>
            <person name="Maus I."/>
            <person name="Winkler A."/>
            <person name="Kalinowski J."/>
            <person name="Puhler A."/>
            <person name="Schwarz W.W."/>
            <person name="Zverlov V.V."/>
            <person name="Schluter A."/>
            <person name="Liebl W."/>
        </authorList>
    </citation>
    <scope>NUCLEOTIDE SEQUENCE [LARGE SCALE GENOMIC DNA]</scope>
    <source>
        <strain evidence="2">SR1</strain>
    </source>
</reference>